<gene>
    <name evidence="1" type="ordered locus">EC55989_0284</name>
</gene>
<dbReference type="EMBL" id="CU928145">
    <property type="protein sequence ID" value="CAU96162.1"/>
    <property type="molecule type" value="Genomic_DNA"/>
</dbReference>
<dbReference type="KEGG" id="eck:EC55989_0284"/>
<sequence>MHEVSYMLMSKAEYAKYKGVSRQTVYDWLEKGEVVMSGKKIDVEATEQRNSPPAQGKDTISEMWPERTLEMTWGEFWKAVKARDGKIPAPVTDEGIQQRVLYAAGELGWEVHFLDDGAICLEDDEGQHYFEKYNLRGNARLAIRMLRCELCYVAGDYPDEPESWSEAGLNALAEWEKSDHQ</sequence>
<reference evidence="2" key="1">
    <citation type="journal article" date="2009" name="PLoS Genet.">
        <title>Organised genome dynamics in the Escherichia coli species results in highly diverse adaptive paths.</title>
        <authorList>
            <person name="Touchon M."/>
            <person name="Hoede C."/>
            <person name="Tenaillon O."/>
            <person name="Barbe V."/>
            <person name="Baeriswyl S."/>
            <person name="Bidet P."/>
            <person name="Bingen E."/>
            <person name="Bonacorsi S."/>
            <person name="Bouchier C."/>
            <person name="Bouvet O."/>
            <person name="Calteau A."/>
            <person name="Chiapello H."/>
            <person name="Clermont O."/>
            <person name="Cruveiller S."/>
            <person name="Danchin A."/>
            <person name="Diard M."/>
            <person name="Dossat C."/>
            <person name="Karoui M.E."/>
            <person name="Frapy E."/>
            <person name="Garry L."/>
            <person name="Ghigo J.M."/>
            <person name="Gilles A.M."/>
            <person name="Johnson J."/>
            <person name="Le Bouguenec C."/>
            <person name="Lescat M."/>
            <person name="Mangenot S."/>
            <person name="Martinez-Jehanne V."/>
            <person name="Matic I."/>
            <person name="Nassif X."/>
            <person name="Oztas S."/>
            <person name="Petit M.A."/>
            <person name="Pichon C."/>
            <person name="Rouy Z."/>
            <person name="Ruf C.S."/>
            <person name="Schneider D."/>
            <person name="Tourret J."/>
            <person name="Vacherie B."/>
            <person name="Vallenet D."/>
            <person name="Medigue C."/>
            <person name="Rocha E.P.C."/>
            <person name="Denamur E."/>
        </authorList>
    </citation>
    <scope>NUCLEOTIDE SEQUENCE [LARGE SCALE GENOMIC DNA]</scope>
    <source>
        <strain evidence="2">55989 / EAEC</strain>
    </source>
</reference>
<protein>
    <submittedName>
        <fullName evidence="1">Uncharacterized protein</fullName>
    </submittedName>
</protein>
<keyword evidence="2" id="KW-1185">Reference proteome</keyword>
<name>B7L411_ECO55</name>
<evidence type="ECO:0000313" key="2">
    <source>
        <dbReference type="Proteomes" id="UP000000746"/>
    </source>
</evidence>
<dbReference type="Proteomes" id="UP000000746">
    <property type="component" value="Chromosome"/>
</dbReference>
<dbReference type="AlphaFoldDB" id="B7L411"/>
<dbReference type="HOGENOM" id="CLU_1530306_0_0_6"/>
<accession>B7L411</accession>
<proteinExistence type="predicted"/>
<evidence type="ECO:0000313" key="1">
    <source>
        <dbReference type="EMBL" id="CAU96162.1"/>
    </source>
</evidence>
<organism evidence="1 2">
    <name type="scientific">Escherichia coli (strain 55989 / EAEC)</name>
    <dbReference type="NCBI Taxonomy" id="585055"/>
    <lineage>
        <taxon>Bacteria</taxon>
        <taxon>Pseudomonadati</taxon>
        <taxon>Pseudomonadota</taxon>
        <taxon>Gammaproteobacteria</taxon>
        <taxon>Enterobacterales</taxon>
        <taxon>Enterobacteriaceae</taxon>
        <taxon>Escherichia</taxon>
    </lineage>
</organism>